<gene>
    <name evidence="1" type="ORF">METZ01_LOCUS308694</name>
</gene>
<dbReference type="AlphaFoldDB" id="A0A382N4Z0"/>
<proteinExistence type="predicted"/>
<accession>A0A382N4Z0</accession>
<sequence length="164" mass="18301">MRDIAAIVLAITLVFFALRLATSLTRDRRQRRRKRISIEATGQSILAEIPSETGITYFSEDATAFYFGQQPIHKTSITATRVLINGTPIAASMRHGIRDAETVPQEVVENHLEGFARDRWDVAIDTTDTTLLIPCGAIRERISQELARRIFTAVKTVIETTTSA</sequence>
<protein>
    <submittedName>
        <fullName evidence="1">Uncharacterized protein</fullName>
    </submittedName>
</protein>
<reference evidence="1" key="1">
    <citation type="submission" date="2018-05" db="EMBL/GenBank/DDBJ databases">
        <authorList>
            <person name="Lanie J.A."/>
            <person name="Ng W.-L."/>
            <person name="Kazmierczak K.M."/>
            <person name="Andrzejewski T.M."/>
            <person name="Davidsen T.M."/>
            <person name="Wayne K.J."/>
            <person name="Tettelin H."/>
            <person name="Glass J.I."/>
            <person name="Rusch D."/>
            <person name="Podicherti R."/>
            <person name="Tsui H.-C.T."/>
            <person name="Winkler M.E."/>
        </authorList>
    </citation>
    <scope>NUCLEOTIDE SEQUENCE</scope>
</reference>
<dbReference type="EMBL" id="UINC01097814">
    <property type="protein sequence ID" value="SVC55840.1"/>
    <property type="molecule type" value="Genomic_DNA"/>
</dbReference>
<name>A0A382N4Z0_9ZZZZ</name>
<evidence type="ECO:0000313" key="1">
    <source>
        <dbReference type="EMBL" id="SVC55840.1"/>
    </source>
</evidence>
<organism evidence="1">
    <name type="scientific">marine metagenome</name>
    <dbReference type="NCBI Taxonomy" id="408172"/>
    <lineage>
        <taxon>unclassified sequences</taxon>
        <taxon>metagenomes</taxon>
        <taxon>ecological metagenomes</taxon>
    </lineage>
</organism>